<protein>
    <submittedName>
        <fullName evidence="2">Uncharacterized protein</fullName>
    </submittedName>
</protein>
<keyword evidence="1" id="KW-0812">Transmembrane</keyword>
<evidence type="ECO:0000313" key="2">
    <source>
        <dbReference type="EMBL" id="MPL63573.1"/>
    </source>
</evidence>
<sequence>MPLLKKASMKSPLEMMFWSIAFPGFGQVLNGCIGKGLLFIFLEFLINSNANINEVIVLSFSGHIMEAIKVTNYQWIMYYPCVYTFAIWDAYKDAGGGLTYSFFPAVFSAYFGTLGVVFSREFVFGWVLLGPIWLGILGMLIGLFVGYLIRIFLVGRGKLVTPAASNVCRSDKAKAATD</sequence>
<reference evidence="2" key="1">
    <citation type="submission" date="2019-08" db="EMBL/GenBank/DDBJ databases">
        <authorList>
            <person name="Kucharzyk K."/>
            <person name="Murdoch R.W."/>
            <person name="Higgins S."/>
            <person name="Loffler F."/>
        </authorList>
    </citation>
    <scope>NUCLEOTIDE SEQUENCE</scope>
</reference>
<accession>A0A644T9F2</accession>
<feature type="transmembrane region" description="Helical" evidence="1">
    <location>
        <begin position="98"/>
        <end position="118"/>
    </location>
</feature>
<feature type="transmembrane region" description="Helical" evidence="1">
    <location>
        <begin position="124"/>
        <end position="149"/>
    </location>
</feature>
<keyword evidence="1" id="KW-0472">Membrane</keyword>
<proteinExistence type="predicted"/>
<feature type="transmembrane region" description="Helical" evidence="1">
    <location>
        <begin position="20"/>
        <end position="42"/>
    </location>
</feature>
<name>A0A644T9F2_9ZZZZ</name>
<evidence type="ECO:0000256" key="1">
    <source>
        <dbReference type="SAM" id="Phobius"/>
    </source>
</evidence>
<organism evidence="2">
    <name type="scientific">bioreactor metagenome</name>
    <dbReference type="NCBI Taxonomy" id="1076179"/>
    <lineage>
        <taxon>unclassified sequences</taxon>
        <taxon>metagenomes</taxon>
        <taxon>ecological metagenomes</taxon>
    </lineage>
</organism>
<comment type="caution">
    <text evidence="2">The sequence shown here is derived from an EMBL/GenBank/DDBJ whole genome shotgun (WGS) entry which is preliminary data.</text>
</comment>
<keyword evidence="1" id="KW-1133">Transmembrane helix</keyword>
<dbReference type="EMBL" id="VSSQ01000021">
    <property type="protein sequence ID" value="MPL63573.1"/>
    <property type="molecule type" value="Genomic_DNA"/>
</dbReference>
<dbReference type="AlphaFoldDB" id="A0A644T9F2"/>
<gene>
    <name evidence="2" type="ORF">SDC9_09213</name>
</gene>